<dbReference type="EMBL" id="LT629690">
    <property type="protein sequence ID" value="SDF22011.1"/>
    <property type="molecule type" value="Genomic_DNA"/>
</dbReference>
<evidence type="ECO:0000313" key="4">
    <source>
        <dbReference type="Proteomes" id="UP000182427"/>
    </source>
</evidence>
<protein>
    <submittedName>
        <fullName evidence="3">Two-component system, NarL family, response regulator DegU</fullName>
    </submittedName>
</protein>
<dbReference type="PANTHER" id="PTHR43228">
    <property type="entry name" value="TWO-COMPONENT RESPONSE REGULATOR"/>
    <property type="match status" value="1"/>
</dbReference>
<evidence type="ECO:0000313" key="3">
    <source>
        <dbReference type="EMBL" id="SDF22011.1"/>
    </source>
</evidence>
<organism evidence="3 4">
    <name type="scientific">Terriglobus roseus</name>
    <dbReference type="NCBI Taxonomy" id="392734"/>
    <lineage>
        <taxon>Bacteria</taxon>
        <taxon>Pseudomonadati</taxon>
        <taxon>Acidobacteriota</taxon>
        <taxon>Terriglobia</taxon>
        <taxon>Terriglobales</taxon>
        <taxon>Acidobacteriaceae</taxon>
        <taxon>Terriglobus</taxon>
    </lineage>
</organism>
<sequence>MKILIVEDNPTVRKLIQRATADIADEAVTREDGADALEAYEEMRPDIVLMDVKMPRMDGLTATRQLVQKHPEARVIIVTDYDDDQFRQAAREAGACAYALKTNLTDLEAVIQAHCICLP</sequence>
<evidence type="ECO:0000256" key="1">
    <source>
        <dbReference type="PROSITE-ProRule" id="PRU00169"/>
    </source>
</evidence>
<dbReference type="InterPro" id="IPR011006">
    <property type="entry name" value="CheY-like_superfamily"/>
</dbReference>
<keyword evidence="4" id="KW-1185">Reference proteome</keyword>
<dbReference type="SUPFAM" id="SSF52172">
    <property type="entry name" value="CheY-like"/>
    <property type="match status" value="1"/>
</dbReference>
<dbReference type="SMART" id="SM00448">
    <property type="entry name" value="REC"/>
    <property type="match status" value="1"/>
</dbReference>
<gene>
    <name evidence="3" type="ORF">SAMN05444167_1750</name>
</gene>
<dbReference type="Proteomes" id="UP000182427">
    <property type="component" value="Chromosome I"/>
</dbReference>
<dbReference type="Gene3D" id="3.40.50.2300">
    <property type="match status" value="1"/>
</dbReference>
<dbReference type="RefSeq" id="WP_083344786.1">
    <property type="nucleotide sequence ID" value="NZ_LT629690.1"/>
</dbReference>
<reference evidence="3 4" key="1">
    <citation type="submission" date="2016-10" db="EMBL/GenBank/DDBJ databases">
        <authorList>
            <person name="de Groot N.N."/>
        </authorList>
    </citation>
    <scope>NUCLEOTIDE SEQUENCE [LARGE SCALE GENOMIC DNA]</scope>
    <source>
        <strain evidence="3 4">GAS232</strain>
    </source>
</reference>
<feature type="domain" description="Response regulatory" evidence="2">
    <location>
        <begin position="2"/>
        <end position="116"/>
    </location>
</feature>
<proteinExistence type="predicted"/>
<evidence type="ECO:0000259" key="2">
    <source>
        <dbReference type="PROSITE" id="PS50110"/>
    </source>
</evidence>
<dbReference type="InterPro" id="IPR058245">
    <property type="entry name" value="NreC/VraR/RcsB-like_REC"/>
</dbReference>
<name>A0A1G7JAS7_9BACT</name>
<dbReference type="GO" id="GO:0000160">
    <property type="term" value="P:phosphorelay signal transduction system"/>
    <property type="evidence" value="ECO:0007669"/>
    <property type="project" value="InterPro"/>
</dbReference>
<dbReference type="AlphaFoldDB" id="A0A1G7JAS7"/>
<feature type="modified residue" description="4-aspartylphosphate" evidence="1">
    <location>
        <position position="51"/>
    </location>
</feature>
<dbReference type="InterPro" id="IPR001789">
    <property type="entry name" value="Sig_transdc_resp-reg_receiver"/>
</dbReference>
<dbReference type="PROSITE" id="PS50110">
    <property type="entry name" value="RESPONSE_REGULATORY"/>
    <property type="match status" value="1"/>
</dbReference>
<dbReference type="Pfam" id="PF00072">
    <property type="entry name" value="Response_reg"/>
    <property type="match status" value="1"/>
</dbReference>
<dbReference type="OrthoDB" id="9780153at2"/>
<accession>A0A1G7JAS7</accession>
<dbReference type="CDD" id="cd17535">
    <property type="entry name" value="REC_NarL-like"/>
    <property type="match status" value="1"/>
</dbReference>
<keyword evidence="1" id="KW-0597">Phosphoprotein</keyword>
<dbReference type="InterPro" id="IPR052048">
    <property type="entry name" value="ST_Response_Regulator"/>
</dbReference>
<dbReference type="PANTHER" id="PTHR43228:SF1">
    <property type="entry name" value="TWO-COMPONENT RESPONSE REGULATOR ARR22"/>
    <property type="match status" value="1"/>
</dbReference>